<reference evidence="2 3" key="1">
    <citation type="journal article" date="2019" name="Nat. Microbiol.">
        <title>Mediterranean grassland soil C-N compound turnover is dependent on rainfall and depth, and is mediated by genomically divergent microorganisms.</title>
        <authorList>
            <person name="Diamond S."/>
            <person name="Andeer P.F."/>
            <person name="Li Z."/>
            <person name="Crits-Christoph A."/>
            <person name="Burstein D."/>
            <person name="Anantharaman K."/>
            <person name="Lane K.R."/>
            <person name="Thomas B.C."/>
            <person name="Pan C."/>
            <person name="Northen T.R."/>
            <person name="Banfield J.F."/>
        </authorList>
    </citation>
    <scope>NUCLEOTIDE SEQUENCE [LARGE SCALE GENOMIC DNA]</scope>
    <source>
        <strain evidence="2">WS_11</strain>
    </source>
</reference>
<dbReference type="EMBL" id="VBPB01000178">
    <property type="protein sequence ID" value="TMQ71218.1"/>
    <property type="molecule type" value="Genomic_DNA"/>
</dbReference>
<protein>
    <submittedName>
        <fullName evidence="2">IS1380 family transposase</fullName>
    </submittedName>
</protein>
<proteinExistence type="predicted"/>
<evidence type="ECO:0000259" key="1">
    <source>
        <dbReference type="Pfam" id="PF13701"/>
    </source>
</evidence>
<dbReference type="Proteomes" id="UP000319771">
    <property type="component" value="Unassembled WGS sequence"/>
</dbReference>
<gene>
    <name evidence="2" type="ORF">E6K81_10610</name>
</gene>
<name>A0A538U5P4_UNCEI</name>
<comment type="caution">
    <text evidence="2">The sequence shown here is derived from an EMBL/GenBank/DDBJ whole genome shotgun (WGS) entry which is preliminary data.</text>
</comment>
<dbReference type="AlphaFoldDB" id="A0A538U5P4"/>
<evidence type="ECO:0000313" key="2">
    <source>
        <dbReference type="EMBL" id="TMQ71218.1"/>
    </source>
</evidence>
<sequence length="463" mass="50680">MRPGPRGEGRRSILPFVIEPTEAEAVTARAGLPLVVETMRALGVDELAQAALPEPKRRRGFTPAQKLEALVTLLAAGGDRVEDVRILSEDRGLERLLGGGFPSPDALLDFLGQFHDPACWAERPADKKAYVPPESAGLRGLDAVLRAVVARGADPGTRRATVDHDGTIIAAHKREATVAYEGTRGYQPLVAVWAEEQLIVADEFRDGNVAGGEDPLSSVQRAMGNLPGWVRERYFRGDSASYYRPLLQYLVGEGIGFTISADLTQELRTGCQAVPAGDWVELETRARERVDLAELAFTPGDWPKSAAPLRYLAVRFTPRQAELFEGTPKYLAIVSNRAGVAAGPLVRWHWEKAGTIEHVHRVMKDELGAGVMPSGRFGANAAWFRINALTFNVLTVLKRRALPARLREARPKRLRFELFTLPGKLRVHQSRLAVRTSLGAARLEEIGEARSHLLALLEARAAG</sequence>
<evidence type="ECO:0000313" key="3">
    <source>
        <dbReference type="Proteomes" id="UP000319771"/>
    </source>
</evidence>
<dbReference type="InterPro" id="IPR047960">
    <property type="entry name" value="Transpos_IS1380"/>
</dbReference>
<accession>A0A538U5P4</accession>
<feature type="domain" description="Transposase DDE" evidence="1">
    <location>
        <begin position="24"/>
        <end position="446"/>
    </location>
</feature>
<dbReference type="Pfam" id="PF13701">
    <property type="entry name" value="DDE_Tnp_1_4"/>
    <property type="match status" value="1"/>
</dbReference>
<dbReference type="InterPro" id="IPR025668">
    <property type="entry name" value="Tnp_DDE_dom"/>
</dbReference>
<organism evidence="2 3">
    <name type="scientific">Eiseniibacteriota bacterium</name>
    <dbReference type="NCBI Taxonomy" id="2212470"/>
    <lineage>
        <taxon>Bacteria</taxon>
        <taxon>Candidatus Eiseniibacteriota</taxon>
    </lineage>
</organism>
<dbReference type="NCBIfam" id="NF033539">
    <property type="entry name" value="transpos_IS1380"/>
    <property type="match status" value="1"/>
</dbReference>